<dbReference type="GO" id="GO:0005524">
    <property type="term" value="F:ATP binding"/>
    <property type="evidence" value="ECO:0007669"/>
    <property type="project" value="UniProtKB-KW"/>
</dbReference>
<dbReference type="Pfam" id="PF08543">
    <property type="entry name" value="Phos_pyr_kin"/>
    <property type="match status" value="1"/>
</dbReference>
<name>A0A6G7WJ11_9LACT</name>
<keyword evidence="8" id="KW-1185">Reference proteome</keyword>
<dbReference type="KEGG" id="jpo:G7058_09530"/>
<evidence type="ECO:0000259" key="6">
    <source>
        <dbReference type="Pfam" id="PF08543"/>
    </source>
</evidence>
<keyword evidence="4 7" id="KW-0418">Kinase</keyword>
<evidence type="ECO:0000313" key="7">
    <source>
        <dbReference type="EMBL" id="QIK52260.1"/>
    </source>
</evidence>
<dbReference type="SUPFAM" id="SSF53613">
    <property type="entry name" value="Ribokinase-like"/>
    <property type="match status" value="1"/>
</dbReference>
<dbReference type="AlphaFoldDB" id="A0A6G7WJ11"/>
<dbReference type="GeneID" id="94553525"/>
<dbReference type="CDD" id="cd01173">
    <property type="entry name" value="pyridoxal_pyridoxamine_kinase"/>
    <property type="match status" value="1"/>
</dbReference>
<dbReference type="InterPro" id="IPR029056">
    <property type="entry name" value="Ribokinase-like"/>
</dbReference>
<keyword evidence="5" id="KW-0067">ATP-binding</keyword>
<dbReference type="InterPro" id="IPR013749">
    <property type="entry name" value="PM/HMP-P_kinase-1"/>
</dbReference>
<evidence type="ECO:0000256" key="4">
    <source>
        <dbReference type="ARBA" id="ARBA00022777"/>
    </source>
</evidence>
<dbReference type="GO" id="GO:0008478">
    <property type="term" value="F:pyridoxal kinase activity"/>
    <property type="evidence" value="ECO:0007669"/>
    <property type="project" value="UniProtKB-EC"/>
</dbReference>
<evidence type="ECO:0000256" key="1">
    <source>
        <dbReference type="ARBA" id="ARBA00012104"/>
    </source>
</evidence>
<gene>
    <name evidence="7" type="ORF">G7058_09530</name>
</gene>
<evidence type="ECO:0000313" key="8">
    <source>
        <dbReference type="Proteomes" id="UP000501830"/>
    </source>
</evidence>
<dbReference type="EMBL" id="CP049889">
    <property type="protein sequence ID" value="QIK52260.1"/>
    <property type="molecule type" value="Genomic_DNA"/>
</dbReference>
<evidence type="ECO:0000256" key="3">
    <source>
        <dbReference type="ARBA" id="ARBA00022741"/>
    </source>
</evidence>
<dbReference type="GO" id="GO:0005829">
    <property type="term" value="C:cytosol"/>
    <property type="evidence" value="ECO:0007669"/>
    <property type="project" value="TreeGrafter"/>
</dbReference>
<dbReference type="Gene3D" id="3.40.1190.20">
    <property type="match status" value="1"/>
</dbReference>
<dbReference type="PANTHER" id="PTHR10534">
    <property type="entry name" value="PYRIDOXAL KINASE"/>
    <property type="match status" value="1"/>
</dbReference>
<dbReference type="GO" id="GO:0009443">
    <property type="term" value="P:pyridoxal 5'-phosphate salvage"/>
    <property type="evidence" value="ECO:0007669"/>
    <property type="project" value="InterPro"/>
</dbReference>
<sequence>MHQPRVLVIQDISASCRISANVAVPVLSCLNNAVNILPTALLSTHTGIGFSDFTYLDLTNEIKKILNHWQSLGIKYDGVLIGYLGSTEQIALVKRIIRDFLKPDGIAILDPVMGDHGFLYTGFDAGYVREMRELCSAVSVIIPNMTEASLLLDRPYKSGPYTKEYVEEIIKELAALNSRTTILTGVRFNDEELGAASHYAGSPDINYCFDKWHQGHFDGTGDLFSSTVGGLLFQKKTLEEATTIAVAYVNRVIQRTINSESDPLFGVQFETDLPFLMQSVHEGR</sequence>
<organism evidence="7 8">
    <name type="scientific">Jeotgalibaca porci</name>
    <dbReference type="NCBI Taxonomy" id="1868793"/>
    <lineage>
        <taxon>Bacteria</taxon>
        <taxon>Bacillati</taxon>
        <taxon>Bacillota</taxon>
        <taxon>Bacilli</taxon>
        <taxon>Lactobacillales</taxon>
        <taxon>Carnobacteriaceae</taxon>
        <taxon>Jeotgalibaca</taxon>
    </lineage>
</organism>
<dbReference type="Proteomes" id="UP000501830">
    <property type="component" value="Chromosome"/>
</dbReference>
<evidence type="ECO:0000256" key="2">
    <source>
        <dbReference type="ARBA" id="ARBA00022679"/>
    </source>
</evidence>
<keyword evidence="2 7" id="KW-0808">Transferase</keyword>
<reference evidence="7 8" key="1">
    <citation type="journal article" date="2017" name="Int. J. Syst. Evol. Microbiol.">
        <title>Jeotgalibaca porci sp. nov. and Jeotgalibaca arthritidis sp. nov., isolated from pigs, and emended description of the genus Jeotgalibaca.</title>
        <authorList>
            <person name="Zamora L."/>
            <person name="Perez-Sancho M."/>
            <person name="Dominguez L."/>
            <person name="Fernandez-Garayzabal J.F."/>
            <person name="Vela A.I."/>
        </authorList>
    </citation>
    <scope>NUCLEOTIDE SEQUENCE [LARGE SCALE GENOMIC DNA]</scope>
    <source>
        <strain evidence="7 8">CCUG 69148</strain>
    </source>
</reference>
<protein>
    <recommendedName>
        <fullName evidence="1">pyridoxal kinase</fullName>
        <ecNumber evidence="1">2.7.1.35</ecNumber>
    </recommendedName>
</protein>
<dbReference type="InterPro" id="IPR004625">
    <property type="entry name" value="PyrdxlKinase"/>
</dbReference>
<keyword evidence="3" id="KW-0547">Nucleotide-binding</keyword>
<dbReference type="NCBIfam" id="NF005491">
    <property type="entry name" value="PRK07105.1"/>
    <property type="match status" value="1"/>
</dbReference>
<proteinExistence type="predicted"/>
<dbReference type="PANTHER" id="PTHR10534:SF2">
    <property type="entry name" value="PYRIDOXAL KINASE"/>
    <property type="match status" value="1"/>
</dbReference>
<dbReference type="EC" id="2.7.1.35" evidence="1"/>
<evidence type="ECO:0000256" key="5">
    <source>
        <dbReference type="ARBA" id="ARBA00022840"/>
    </source>
</evidence>
<accession>A0A6G7WJ11</accession>
<feature type="domain" description="Pyridoxamine kinase/Phosphomethylpyrimidine kinase" evidence="6">
    <location>
        <begin position="73"/>
        <end position="259"/>
    </location>
</feature>
<dbReference type="RefSeq" id="WP_166063325.1">
    <property type="nucleotide sequence ID" value="NZ_CP049889.1"/>
</dbReference>